<dbReference type="SMART" id="SM00448">
    <property type="entry name" value="REC"/>
    <property type="match status" value="1"/>
</dbReference>
<evidence type="ECO:0000256" key="2">
    <source>
        <dbReference type="ARBA" id="ARBA00023012"/>
    </source>
</evidence>
<dbReference type="CDD" id="cd00383">
    <property type="entry name" value="trans_reg_C"/>
    <property type="match status" value="1"/>
</dbReference>
<proteinExistence type="predicted"/>
<dbReference type="Proteomes" id="UP001324993">
    <property type="component" value="Chromosome"/>
</dbReference>
<dbReference type="Gene3D" id="1.10.10.10">
    <property type="entry name" value="Winged helix-like DNA-binding domain superfamily/Winged helix DNA-binding domain"/>
    <property type="match status" value="1"/>
</dbReference>
<evidence type="ECO:0000256" key="1">
    <source>
        <dbReference type="ARBA" id="ARBA00022553"/>
    </source>
</evidence>
<dbReference type="RefSeq" id="WP_319831446.1">
    <property type="nucleotide sequence ID" value="NZ_CP138858.1"/>
</dbReference>
<protein>
    <submittedName>
        <fullName evidence="10">Response regulator transcription factor</fullName>
    </submittedName>
</protein>
<evidence type="ECO:0000259" key="8">
    <source>
        <dbReference type="PROSITE" id="PS50110"/>
    </source>
</evidence>
<evidence type="ECO:0000256" key="5">
    <source>
        <dbReference type="ARBA" id="ARBA00023163"/>
    </source>
</evidence>
<dbReference type="Pfam" id="PF00072">
    <property type="entry name" value="Response_reg"/>
    <property type="match status" value="1"/>
</dbReference>
<evidence type="ECO:0000313" key="10">
    <source>
        <dbReference type="EMBL" id="WPJ94522.1"/>
    </source>
</evidence>
<feature type="modified residue" description="4-aspartylphosphate" evidence="6">
    <location>
        <position position="67"/>
    </location>
</feature>
<dbReference type="SMART" id="SM00862">
    <property type="entry name" value="Trans_reg_C"/>
    <property type="match status" value="1"/>
</dbReference>
<feature type="DNA-binding region" description="OmpR/PhoB-type" evidence="7">
    <location>
        <begin position="139"/>
        <end position="233"/>
    </location>
</feature>
<dbReference type="Pfam" id="PF00486">
    <property type="entry name" value="Trans_reg_C"/>
    <property type="match status" value="1"/>
</dbReference>
<gene>
    <name evidence="10" type="ORF">SH580_13885</name>
</gene>
<reference evidence="10 11" key="1">
    <citation type="submission" date="2023-11" db="EMBL/GenBank/DDBJ databases">
        <title>Coraliomargarita sp. nov., isolated from marine algae.</title>
        <authorList>
            <person name="Lee J.K."/>
            <person name="Baek J.H."/>
            <person name="Kim J.M."/>
            <person name="Choi D.G."/>
            <person name="Jeon C.O."/>
        </authorList>
    </citation>
    <scope>NUCLEOTIDE SEQUENCE [LARGE SCALE GENOMIC DNA]</scope>
    <source>
        <strain evidence="10 11">J2-16</strain>
    </source>
</reference>
<dbReference type="InterPro" id="IPR011006">
    <property type="entry name" value="CheY-like_superfamily"/>
</dbReference>
<sequence>MLQIAKFLREDINVDRMRVLVIEDEAELCETIVETLREEGYAVDSSADGEEGLYKALHWDYDAVLLDIMLPKLDGWQVLQVIRKHKQVPVMMLTARDGVEDRIKGLDHGADDYLPKPFDLAEMLARTRAIARRSVGQSSSQLKIGAISIDTAAREVRKEGELVELTAREYALVELFFRKVGEVVTRQYIYDHLFDENEDSLSNMLDVYIYKLRQKLGKDFIRTMRGHGYIVKNESAA</sequence>
<dbReference type="InterPro" id="IPR001867">
    <property type="entry name" value="OmpR/PhoB-type_DNA-bd"/>
</dbReference>
<dbReference type="SUPFAM" id="SSF52172">
    <property type="entry name" value="CheY-like"/>
    <property type="match status" value="1"/>
</dbReference>
<dbReference type="PROSITE" id="PS50110">
    <property type="entry name" value="RESPONSE_REGULATORY"/>
    <property type="match status" value="1"/>
</dbReference>
<keyword evidence="4 7" id="KW-0238">DNA-binding</keyword>
<dbReference type="Gene3D" id="3.40.50.2300">
    <property type="match status" value="1"/>
</dbReference>
<keyword evidence="5" id="KW-0804">Transcription</keyword>
<dbReference type="Gene3D" id="6.10.250.690">
    <property type="match status" value="1"/>
</dbReference>
<dbReference type="InterPro" id="IPR039420">
    <property type="entry name" value="WalR-like"/>
</dbReference>
<evidence type="ECO:0000259" key="9">
    <source>
        <dbReference type="PROSITE" id="PS51755"/>
    </source>
</evidence>
<evidence type="ECO:0000256" key="4">
    <source>
        <dbReference type="ARBA" id="ARBA00023125"/>
    </source>
</evidence>
<feature type="domain" description="Response regulatory" evidence="8">
    <location>
        <begin position="18"/>
        <end position="131"/>
    </location>
</feature>
<dbReference type="InterPro" id="IPR001789">
    <property type="entry name" value="Sig_transdc_resp-reg_receiver"/>
</dbReference>
<name>A0ABZ0RHV4_9BACT</name>
<dbReference type="EMBL" id="CP138858">
    <property type="protein sequence ID" value="WPJ94522.1"/>
    <property type="molecule type" value="Genomic_DNA"/>
</dbReference>
<dbReference type="PANTHER" id="PTHR48111">
    <property type="entry name" value="REGULATOR OF RPOS"/>
    <property type="match status" value="1"/>
</dbReference>
<dbReference type="PROSITE" id="PS51755">
    <property type="entry name" value="OMPR_PHOB"/>
    <property type="match status" value="1"/>
</dbReference>
<evidence type="ECO:0000256" key="3">
    <source>
        <dbReference type="ARBA" id="ARBA00023015"/>
    </source>
</evidence>
<keyword evidence="2" id="KW-0902">Two-component regulatory system</keyword>
<keyword evidence="1 6" id="KW-0597">Phosphoprotein</keyword>
<evidence type="ECO:0000256" key="6">
    <source>
        <dbReference type="PROSITE-ProRule" id="PRU00169"/>
    </source>
</evidence>
<feature type="domain" description="OmpR/PhoB-type" evidence="9">
    <location>
        <begin position="139"/>
        <end position="233"/>
    </location>
</feature>
<organism evidence="10 11">
    <name type="scientific">Coraliomargarita algicola</name>
    <dbReference type="NCBI Taxonomy" id="3092156"/>
    <lineage>
        <taxon>Bacteria</taxon>
        <taxon>Pseudomonadati</taxon>
        <taxon>Verrucomicrobiota</taxon>
        <taxon>Opitutia</taxon>
        <taxon>Puniceicoccales</taxon>
        <taxon>Coraliomargaritaceae</taxon>
        <taxon>Coraliomargarita</taxon>
    </lineage>
</organism>
<evidence type="ECO:0000313" key="11">
    <source>
        <dbReference type="Proteomes" id="UP001324993"/>
    </source>
</evidence>
<dbReference type="PANTHER" id="PTHR48111:SF22">
    <property type="entry name" value="REGULATOR OF RPOS"/>
    <property type="match status" value="1"/>
</dbReference>
<evidence type="ECO:0000256" key="7">
    <source>
        <dbReference type="PROSITE-ProRule" id="PRU01091"/>
    </source>
</evidence>
<accession>A0ABZ0RHV4</accession>
<keyword evidence="3" id="KW-0805">Transcription regulation</keyword>
<dbReference type="InterPro" id="IPR036388">
    <property type="entry name" value="WH-like_DNA-bd_sf"/>
</dbReference>
<keyword evidence="11" id="KW-1185">Reference proteome</keyword>